<feature type="transmembrane region" description="Helical" evidence="2">
    <location>
        <begin position="462"/>
        <end position="486"/>
    </location>
</feature>
<evidence type="ECO:0000256" key="2">
    <source>
        <dbReference type="SAM" id="Phobius"/>
    </source>
</evidence>
<keyword evidence="2" id="KW-1133">Transmembrane helix</keyword>
<feature type="transmembrane region" description="Helical" evidence="2">
    <location>
        <begin position="276"/>
        <end position="296"/>
    </location>
</feature>
<feature type="transmembrane region" description="Helical" evidence="2">
    <location>
        <begin position="589"/>
        <end position="608"/>
    </location>
</feature>
<feature type="transmembrane region" description="Helical" evidence="2">
    <location>
        <begin position="498"/>
        <end position="518"/>
    </location>
</feature>
<feature type="transmembrane region" description="Helical" evidence="2">
    <location>
        <begin position="524"/>
        <end position="546"/>
    </location>
</feature>
<evidence type="ECO:0000256" key="1">
    <source>
        <dbReference type="SAM" id="MobiDB-lite"/>
    </source>
</evidence>
<evidence type="ECO:0000313" key="3">
    <source>
        <dbReference type="EMBL" id="KAK8766051.1"/>
    </source>
</evidence>
<evidence type="ECO:0008006" key="5">
    <source>
        <dbReference type="Google" id="ProtNLM"/>
    </source>
</evidence>
<keyword evidence="4" id="KW-1185">Reference proteome</keyword>
<evidence type="ECO:0000313" key="4">
    <source>
        <dbReference type="Proteomes" id="UP001321473"/>
    </source>
</evidence>
<dbReference type="Gene3D" id="1.20.1250.20">
    <property type="entry name" value="MFS general substrate transporter like domains"/>
    <property type="match status" value="1"/>
</dbReference>
<comment type="caution">
    <text evidence="3">The sequence shown here is derived from an EMBL/GenBank/DDBJ whole genome shotgun (WGS) entry which is preliminary data.</text>
</comment>
<sequence length="802" mass="86745">MSESNGSDESSDNFTDDMIGDNSVPIEIENIYRGVYSEIRDKVLGAGLFEWTMFRFLVKGRDVRAATKKAAAQGSNVRLEEGFELKIGGYVGQGKLTWKLLSACLLFDNCMSSGYATAKPPTGYDPKTKTFTPGPGAARTLEGMAKYVPSMSTAIPWEDIAARLPSETMRWTLLNRVRFACGPGFNFVWRIYQAGNRGAEDLEEAGLAFLIGAYYLDLAHCNAPRTGLGLEPLTAAEAFERSILDGDAWLGSLSLASSLFVSPVVAAWCRRKSARLTALVGGLVAALGCLFSSFASQLHQGLFSQGLVLGLGLGMARDAGDLVLGQYFKRRRHCAEVASCAGTGLGTAAMAAFLHSVLGSLGWRPGLQALTGLVSLNFLLGAFYRSASLYHPQRRAIVHLKNQRRKIKEKQPRTEKPPFFDFSVLRTRTLRVVMVAAALAAAGLYTPFFCLVPLSAAEGVQGAWVLQALLGVASAGGAGVAGLLLVRRRSAQCVLSRRCLCQLSLLGAGLAMTALGALSGFAGYALFAAVYGASAGGVAYALRMLVFERLRARHFGRAWGFVQWVQCLPVLVGVPVTGYINKSRQDPKAGFYFSAACTFAGATSLFFLPDVQREPLRCSHPAHQPKLHHCHNHNHSHETLCSDCQCPRQVHHHRPSSVGDGPNKGCFEHMDSADADAIATNTPPCVCRRSFLYYQRSTSWSTSVDYLDQPAPDADCFDDELADIVRRPEFLQCIIADERLAEDVNTCAGCGVVTAAGPLCNCALPRDRTVVSPKRTHAARCVHEPLVFRSTMAPIEEVTSTL</sequence>
<dbReference type="InterPro" id="IPR036259">
    <property type="entry name" value="MFS_trans_sf"/>
</dbReference>
<keyword evidence="2" id="KW-0472">Membrane</keyword>
<dbReference type="InterPro" id="IPR011701">
    <property type="entry name" value="MFS"/>
</dbReference>
<feature type="region of interest" description="Disordered" evidence="1">
    <location>
        <begin position="1"/>
        <end position="21"/>
    </location>
</feature>
<name>A0AAQ4DUB1_AMBAM</name>
<feature type="transmembrane region" description="Helical" evidence="2">
    <location>
        <begin position="366"/>
        <end position="384"/>
    </location>
</feature>
<dbReference type="Proteomes" id="UP001321473">
    <property type="component" value="Unassembled WGS sequence"/>
</dbReference>
<gene>
    <name evidence="3" type="ORF">V5799_007167</name>
</gene>
<dbReference type="SUPFAM" id="SSF103473">
    <property type="entry name" value="MFS general substrate transporter"/>
    <property type="match status" value="1"/>
</dbReference>
<dbReference type="GO" id="GO:0022857">
    <property type="term" value="F:transmembrane transporter activity"/>
    <property type="evidence" value="ECO:0007669"/>
    <property type="project" value="InterPro"/>
</dbReference>
<dbReference type="PANTHER" id="PTHR11360:SF93">
    <property type="entry name" value="MONOCARBOXYLATE TRANSPORTER 7-LIKE PROTEIN"/>
    <property type="match status" value="1"/>
</dbReference>
<keyword evidence="2" id="KW-0812">Transmembrane</keyword>
<feature type="transmembrane region" description="Helical" evidence="2">
    <location>
        <begin position="336"/>
        <end position="354"/>
    </location>
</feature>
<dbReference type="PANTHER" id="PTHR11360">
    <property type="entry name" value="MONOCARBOXYLATE TRANSPORTER"/>
    <property type="match status" value="1"/>
</dbReference>
<feature type="compositionally biased region" description="Acidic residues" evidence="1">
    <location>
        <begin position="9"/>
        <end position="19"/>
    </location>
</feature>
<organism evidence="3 4">
    <name type="scientific">Amblyomma americanum</name>
    <name type="common">Lone star tick</name>
    <dbReference type="NCBI Taxonomy" id="6943"/>
    <lineage>
        <taxon>Eukaryota</taxon>
        <taxon>Metazoa</taxon>
        <taxon>Ecdysozoa</taxon>
        <taxon>Arthropoda</taxon>
        <taxon>Chelicerata</taxon>
        <taxon>Arachnida</taxon>
        <taxon>Acari</taxon>
        <taxon>Parasitiformes</taxon>
        <taxon>Ixodida</taxon>
        <taxon>Ixodoidea</taxon>
        <taxon>Ixodidae</taxon>
        <taxon>Amblyomminae</taxon>
        <taxon>Amblyomma</taxon>
    </lineage>
</organism>
<feature type="transmembrane region" description="Helical" evidence="2">
    <location>
        <begin position="248"/>
        <end position="269"/>
    </location>
</feature>
<feature type="transmembrane region" description="Helical" evidence="2">
    <location>
        <begin position="558"/>
        <end position="577"/>
    </location>
</feature>
<feature type="transmembrane region" description="Helical" evidence="2">
    <location>
        <begin position="432"/>
        <end position="456"/>
    </location>
</feature>
<proteinExistence type="predicted"/>
<dbReference type="Pfam" id="PF07690">
    <property type="entry name" value="MFS_1"/>
    <property type="match status" value="1"/>
</dbReference>
<feature type="transmembrane region" description="Helical" evidence="2">
    <location>
        <begin position="302"/>
        <end position="324"/>
    </location>
</feature>
<dbReference type="EMBL" id="JARKHS020026745">
    <property type="protein sequence ID" value="KAK8766051.1"/>
    <property type="molecule type" value="Genomic_DNA"/>
</dbReference>
<reference evidence="3 4" key="1">
    <citation type="journal article" date="2023" name="Arcadia Sci">
        <title>De novo assembly of a long-read Amblyomma americanum tick genome.</title>
        <authorList>
            <person name="Chou S."/>
            <person name="Poskanzer K.E."/>
            <person name="Rollins M."/>
            <person name="Thuy-Boun P.S."/>
        </authorList>
    </citation>
    <scope>NUCLEOTIDE SEQUENCE [LARGE SCALE GENOMIC DNA]</scope>
    <source>
        <strain evidence="3">F_SG_1</strain>
        <tissue evidence="3">Salivary glands</tissue>
    </source>
</reference>
<dbReference type="AlphaFoldDB" id="A0AAQ4DUB1"/>
<dbReference type="InterPro" id="IPR050327">
    <property type="entry name" value="Proton-linked_MCT"/>
</dbReference>
<protein>
    <recommendedName>
        <fullName evidence="5">Monocarboxylate transporter</fullName>
    </recommendedName>
</protein>
<accession>A0AAQ4DUB1</accession>